<dbReference type="PANTHER" id="PTHR46988">
    <property type="entry name" value="TWO PORE CALCIUM CHANNEL PROTEIN 1"/>
    <property type="match status" value="1"/>
</dbReference>
<evidence type="ECO:0000256" key="8">
    <source>
        <dbReference type="SAM" id="Phobius"/>
    </source>
</evidence>
<evidence type="ECO:0000256" key="3">
    <source>
        <dbReference type="ARBA" id="ARBA00022673"/>
    </source>
</evidence>
<dbReference type="STRING" id="35608.A0A2U1KJ77"/>
<accession>A0A2U1KJ77</accession>
<dbReference type="GO" id="GO:0005245">
    <property type="term" value="F:voltage-gated calcium channel activity"/>
    <property type="evidence" value="ECO:0007669"/>
    <property type="project" value="InterPro"/>
</dbReference>
<dbReference type="Proteomes" id="UP000245207">
    <property type="component" value="Unassembled WGS sequence"/>
</dbReference>
<evidence type="ECO:0000256" key="1">
    <source>
        <dbReference type="ARBA" id="ARBA00022448"/>
    </source>
</evidence>
<keyword evidence="3" id="KW-0107">Calcium channel</keyword>
<keyword evidence="2" id="KW-0109">Calcium transport</keyword>
<feature type="transmembrane region" description="Helical" evidence="8">
    <location>
        <begin position="84"/>
        <end position="108"/>
    </location>
</feature>
<evidence type="ECO:0000256" key="2">
    <source>
        <dbReference type="ARBA" id="ARBA00022568"/>
    </source>
</evidence>
<keyword evidence="6" id="KW-0406">Ion transport</keyword>
<reference evidence="9 10" key="1">
    <citation type="journal article" date="2018" name="Mol. Plant">
        <title>The genome of Artemisia annua provides insight into the evolution of Asteraceae family and artemisinin biosynthesis.</title>
        <authorList>
            <person name="Shen Q."/>
            <person name="Zhang L."/>
            <person name="Liao Z."/>
            <person name="Wang S."/>
            <person name="Yan T."/>
            <person name="Shi P."/>
            <person name="Liu M."/>
            <person name="Fu X."/>
            <person name="Pan Q."/>
            <person name="Wang Y."/>
            <person name="Lv Z."/>
            <person name="Lu X."/>
            <person name="Zhang F."/>
            <person name="Jiang W."/>
            <person name="Ma Y."/>
            <person name="Chen M."/>
            <person name="Hao X."/>
            <person name="Li L."/>
            <person name="Tang Y."/>
            <person name="Lv G."/>
            <person name="Zhou Y."/>
            <person name="Sun X."/>
            <person name="Brodelius P.E."/>
            <person name="Rose J.K.C."/>
            <person name="Tang K."/>
        </authorList>
    </citation>
    <scope>NUCLEOTIDE SEQUENCE [LARGE SCALE GENOMIC DNA]</scope>
    <source>
        <strain evidence="10">cv. Huhao1</strain>
        <tissue evidence="9">Leaf</tissue>
    </source>
</reference>
<dbReference type="OrthoDB" id="416585at2759"/>
<comment type="caution">
    <text evidence="9">The sequence shown here is derived from an EMBL/GenBank/DDBJ whole genome shotgun (WGS) entry which is preliminary data.</text>
</comment>
<proteinExistence type="predicted"/>
<protein>
    <submittedName>
        <fullName evidence="9">Ion transport domain-containing protein</fullName>
    </submittedName>
</protein>
<evidence type="ECO:0000256" key="4">
    <source>
        <dbReference type="ARBA" id="ARBA00022737"/>
    </source>
</evidence>
<keyword evidence="8" id="KW-1133">Transmembrane helix</keyword>
<sequence length="185" mass="20500">MARSSSGGSHAVFLEGGGMAQSDGLVTPFIGGSHKTKAFPRRSGAIAYGTPYQKAAALVDLAEDGSGLPEEILHLPSIETAARYYFIFIRFDIIWTLNIFALIALNFFEKPLWCSSVSEVTCSDRDYYFLGELPYLNNAESLAFESVTLIILAVHTLFPILYEGFGLYWKSHVNKIKAKIREVSF</sequence>
<dbReference type="GO" id="GO:0000325">
    <property type="term" value="C:plant-type vacuole"/>
    <property type="evidence" value="ECO:0007669"/>
    <property type="project" value="TreeGrafter"/>
</dbReference>
<dbReference type="PANTHER" id="PTHR46988:SF2">
    <property type="entry name" value="TWO PORE CALCIUM CHANNEL PROTEIN 1"/>
    <property type="match status" value="1"/>
</dbReference>
<dbReference type="AlphaFoldDB" id="A0A2U1KJ77"/>
<keyword evidence="1" id="KW-0813">Transport</keyword>
<dbReference type="GO" id="GO:0005774">
    <property type="term" value="C:vacuolar membrane"/>
    <property type="evidence" value="ECO:0007669"/>
    <property type="project" value="TreeGrafter"/>
</dbReference>
<keyword evidence="10" id="KW-1185">Reference proteome</keyword>
<evidence type="ECO:0000313" key="9">
    <source>
        <dbReference type="EMBL" id="PWA36713.1"/>
    </source>
</evidence>
<gene>
    <name evidence="9" type="ORF">CTI12_AA597190</name>
</gene>
<organism evidence="9 10">
    <name type="scientific">Artemisia annua</name>
    <name type="common">Sweet wormwood</name>
    <dbReference type="NCBI Taxonomy" id="35608"/>
    <lineage>
        <taxon>Eukaryota</taxon>
        <taxon>Viridiplantae</taxon>
        <taxon>Streptophyta</taxon>
        <taxon>Embryophyta</taxon>
        <taxon>Tracheophyta</taxon>
        <taxon>Spermatophyta</taxon>
        <taxon>Magnoliopsida</taxon>
        <taxon>eudicotyledons</taxon>
        <taxon>Gunneridae</taxon>
        <taxon>Pentapetalae</taxon>
        <taxon>asterids</taxon>
        <taxon>campanulids</taxon>
        <taxon>Asterales</taxon>
        <taxon>Asteraceae</taxon>
        <taxon>Asteroideae</taxon>
        <taxon>Anthemideae</taxon>
        <taxon>Artemisiinae</taxon>
        <taxon>Artemisia</taxon>
    </lineage>
</organism>
<evidence type="ECO:0000256" key="5">
    <source>
        <dbReference type="ARBA" id="ARBA00022837"/>
    </source>
</evidence>
<feature type="transmembrane region" description="Helical" evidence="8">
    <location>
        <begin position="147"/>
        <end position="169"/>
    </location>
</feature>
<evidence type="ECO:0000256" key="7">
    <source>
        <dbReference type="ARBA" id="ARBA00023303"/>
    </source>
</evidence>
<keyword evidence="8" id="KW-0812">Transmembrane</keyword>
<dbReference type="EMBL" id="PKPP01017768">
    <property type="protein sequence ID" value="PWA36713.1"/>
    <property type="molecule type" value="Genomic_DNA"/>
</dbReference>
<keyword evidence="4" id="KW-0677">Repeat</keyword>
<dbReference type="InterPro" id="IPR044581">
    <property type="entry name" value="TPC1_plant"/>
</dbReference>
<keyword evidence="8" id="KW-0472">Membrane</keyword>
<evidence type="ECO:0000313" key="10">
    <source>
        <dbReference type="Proteomes" id="UP000245207"/>
    </source>
</evidence>
<evidence type="ECO:0000256" key="6">
    <source>
        <dbReference type="ARBA" id="ARBA00023065"/>
    </source>
</evidence>
<keyword evidence="7" id="KW-0407">Ion channel</keyword>
<keyword evidence="5" id="KW-0106">Calcium</keyword>
<name>A0A2U1KJ77_ARTAN</name>